<dbReference type="InterPro" id="IPR051472">
    <property type="entry name" value="T3SS_Stator/FliH"/>
</dbReference>
<gene>
    <name evidence="12" type="ORF">JKV55_13785</name>
</gene>
<dbReference type="PRINTS" id="PR01003">
    <property type="entry name" value="FLGFLIH"/>
</dbReference>
<evidence type="ECO:0000256" key="4">
    <source>
        <dbReference type="ARBA" id="ARBA00016507"/>
    </source>
</evidence>
<comment type="function">
    <text evidence="1">Needed for flagellar regrowth and assembly.</text>
</comment>
<protein>
    <recommendedName>
        <fullName evidence="4">Flagellar assembly protein FliH</fullName>
    </recommendedName>
</protein>
<evidence type="ECO:0000259" key="11">
    <source>
        <dbReference type="Pfam" id="PF02108"/>
    </source>
</evidence>
<evidence type="ECO:0000256" key="2">
    <source>
        <dbReference type="ARBA" id="ARBA00004496"/>
    </source>
</evidence>
<dbReference type="NCBIfam" id="NF004270">
    <property type="entry name" value="PRK05687.2-1"/>
    <property type="match status" value="1"/>
</dbReference>
<keyword evidence="12" id="KW-0282">Flagellum</keyword>
<keyword evidence="7" id="KW-1005">Bacterial flagellum biogenesis</keyword>
<dbReference type="EMBL" id="JAERTZ010000025">
    <property type="protein sequence ID" value="MBL1378386.1"/>
    <property type="molecule type" value="Genomic_DNA"/>
</dbReference>
<evidence type="ECO:0000256" key="5">
    <source>
        <dbReference type="ARBA" id="ARBA00022448"/>
    </source>
</evidence>
<feature type="region of interest" description="Disordered" evidence="10">
    <location>
        <begin position="1"/>
        <end position="23"/>
    </location>
</feature>
<dbReference type="RefSeq" id="WP_202086673.1">
    <property type="nucleotide sequence ID" value="NZ_JAERTZ010000025.1"/>
</dbReference>
<evidence type="ECO:0000256" key="7">
    <source>
        <dbReference type="ARBA" id="ARBA00022795"/>
    </source>
</evidence>
<evidence type="ECO:0000256" key="8">
    <source>
        <dbReference type="ARBA" id="ARBA00022927"/>
    </source>
</evidence>
<dbReference type="InterPro" id="IPR018035">
    <property type="entry name" value="Flagellar_FliH/T3SS_HrpE"/>
</dbReference>
<keyword evidence="13" id="KW-1185">Reference proteome</keyword>
<evidence type="ECO:0000256" key="6">
    <source>
        <dbReference type="ARBA" id="ARBA00022490"/>
    </source>
</evidence>
<feature type="region of interest" description="Disordered" evidence="10">
    <location>
        <begin position="35"/>
        <end position="61"/>
    </location>
</feature>
<evidence type="ECO:0000313" key="13">
    <source>
        <dbReference type="Proteomes" id="UP000638570"/>
    </source>
</evidence>
<dbReference type="InterPro" id="IPR000563">
    <property type="entry name" value="Flag_FliH"/>
</dbReference>
<feature type="compositionally biased region" description="Basic and acidic residues" evidence="10">
    <location>
        <begin position="11"/>
        <end position="23"/>
    </location>
</feature>
<keyword evidence="8" id="KW-0653">Protein transport</keyword>
<dbReference type="PANTHER" id="PTHR34982:SF1">
    <property type="entry name" value="FLAGELLAR ASSEMBLY PROTEIN FLIH"/>
    <property type="match status" value="1"/>
</dbReference>
<evidence type="ECO:0000256" key="3">
    <source>
        <dbReference type="ARBA" id="ARBA00006602"/>
    </source>
</evidence>
<dbReference type="Pfam" id="PF02108">
    <property type="entry name" value="FliH"/>
    <property type="match status" value="1"/>
</dbReference>
<organism evidence="12 13">
    <name type="scientific">Zobellella iuensis</name>
    <dbReference type="NCBI Taxonomy" id="2803811"/>
    <lineage>
        <taxon>Bacteria</taxon>
        <taxon>Pseudomonadati</taxon>
        <taxon>Pseudomonadota</taxon>
        <taxon>Gammaproteobacteria</taxon>
        <taxon>Aeromonadales</taxon>
        <taxon>Aeromonadaceae</taxon>
        <taxon>Zobellella</taxon>
    </lineage>
</organism>
<evidence type="ECO:0000313" key="12">
    <source>
        <dbReference type="EMBL" id="MBL1378386.1"/>
    </source>
</evidence>
<comment type="caution">
    <text evidence="12">The sequence shown here is derived from an EMBL/GenBank/DDBJ whole genome shotgun (WGS) entry which is preliminary data.</text>
</comment>
<comment type="similarity">
    <text evidence="3">Belongs to the FliH family.</text>
</comment>
<keyword evidence="5" id="KW-0813">Transport</keyword>
<keyword evidence="12" id="KW-0969">Cilium</keyword>
<evidence type="ECO:0000256" key="10">
    <source>
        <dbReference type="SAM" id="MobiDB-lite"/>
    </source>
</evidence>
<keyword evidence="6" id="KW-0963">Cytoplasm</keyword>
<keyword evidence="12" id="KW-0966">Cell projection</keyword>
<sequence length="270" mass="30528">MNRRSYPADRGYPRPDHPRDVEHWSWPDMALPEVGHKEHALNMKSRGEPHAPEPEPELELEPEPLTAEALEAIRQAAFEEGYEEGKQQGFEAGREEGRLQGLQQGYEAGLQQGQEQGLAEGRARVEEQLAQWQHWLERLSTPLAQVDKVVEQSLVTLAQELARNLLKTEATTSPQLLLATLREAIAALPGHEAGVTLFLHPDDIAVIEQHFDAPSRQQRRWELVAEPGQERGDLRLKTAMSELDISLAQRIDALMANFIKANWSRFHDAQ</sequence>
<feature type="domain" description="Flagellar assembly protein FliH/Type III secretion system HrpE" evidence="11">
    <location>
        <begin position="127"/>
        <end position="253"/>
    </location>
</feature>
<reference evidence="13" key="1">
    <citation type="submission" date="2021-01" db="EMBL/GenBank/DDBJ databases">
        <title>Genome public.</title>
        <authorList>
            <person name="Liu C."/>
            <person name="Sun Q."/>
        </authorList>
    </citation>
    <scope>NUCLEOTIDE SEQUENCE [LARGE SCALE GENOMIC DNA]</scope>
    <source>
        <strain evidence="13">CGMCC 1.18722</strain>
    </source>
</reference>
<comment type="subcellular location">
    <subcellularLocation>
        <location evidence="2">Cytoplasm</location>
    </subcellularLocation>
</comment>
<evidence type="ECO:0000256" key="1">
    <source>
        <dbReference type="ARBA" id="ARBA00003041"/>
    </source>
</evidence>
<evidence type="ECO:0000256" key="9">
    <source>
        <dbReference type="ARBA" id="ARBA00023225"/>
    </source>
</evidence>
<proteinExistence type="inferred from homology"/>
<dbReference type="Proteomes" id="UP000638570">
    <property type="component" value="Unassembled WGS sequence"/>
</dbReference>
<accession>A0ABS1QU39</accession>
<name>A0ABS1QU39_9GAMM</name>
<keyword evidence="9" id="KW-1006">Bacterial flagellum protein export</keyword>
<feature type="compositionally biased region" description="Basic and acidic residues" evidence="10">
    <location>
        <begin position="35"/>
        <end position="53"/>
    </location>
</feature>
<dbReference type="PANTHER" id="PTHR34982">
    <property type="entry name" value="YOP PROTEINS TRANSLOCATION PROTEIN L"/>
    <property type="match status" value="1"/>
</dbReference>